<dbReference type="AlphaFoldDB" id="A0A1T5HUC0"/>
<feature type="chain" id="PRO_5012707679" evidence="1">
    <location>
        <begin position="22"/>
        <end position="313"/>
    </location>
</feature>
<dbReference type="OrthoDB" id="9926020at2"/>
<gene>
    <name evidence="2" type="ORF">SAMN03080601_03570</name>
</gene>
<sequence>MKRLKTLTGIALLFISLNLNAQFNDNEYFLIKNQRIENKNARRLLIKMISDSTYEFVDNINRIYKIDKKTKEIEFPLSHGLSNFSIIDNKIEIKTKEDTYVGTQLDFNSQQEKEFFKNLLIDLELPSSNQSDSIINSLKGITTIRNSETLFLSCHQKNLNPLYDKIGSCLIQLDESIISVCDIDNRCTMSGVYIQNKDLLFKNRMENYQLKEDFVYVLFIDKDVKIKDINTTVRAIRKIDNLSQIYFATKSIKDMEYVVNYISIPINIDLNENLATFSDWISANVKDRYVRGEKLNIVEDESETKIGGFVIVE</sequence>
<reference evidence="2 3" key="1">
    <citation type="submission" date="2017-02" db="EMBL/GenBank/DDBJ databases">
        <authorList>
            <person name="Peterson S.W."/>
        </authorList>
    </citation>
    <scope>NUCLEOTIDE SEQUENCE [LARGE SCALE GENOMIC DNA]</scope>
    <source>
        <strain evidence="2 3">DSM 24412</strain>
    </source>
</reference>
<evidence type="ECO:0000256" key="1">
    <source>
        <dbReference type="SAM" id="SignalP"/>
    </source>
</evidence>
<keyword evidence="1" id="KW-0732">Signal</keyword>
<proteinExistence type="predicted"/>
<protein>
    <submittedName>
        <fullName evidence="2">Uncharacterized protein</fullName>
    </submittedName>
</protein>
<keyword evidence="3" id="KW-1185">Reference proteome</keyword>
<feature type="signal peptide" evidence="1">
    <location>
        <begin position="1"/>
        <end position="21"/>
    </location>
</feature>
<evidence type="ECO:0000313" key="3">
    <source>
        <dbReference type="Proteomes" id="UP000191055"/>
    </source>
</evidence>
<dbReference type="RefSeq" id="WP_079559203.1">
    <property type="nucleotide sequence ID" value="NZ_CP021904.1"/>
</dbReference>
<name>A0A1T5HUC0_9BACT</name>
<dbReference type="KEGG" id="asx:CDL62_14650"/>
<dbReference type="Proteomes" id="UP000191055">
    <property type="component" value="Unassembled WGS sequence"/>
</dbReference>
<dbReference type="EMBL" id="FUYV01000061">
    <property type="protein sequence ID" value="SKC24273.1"/>
    <property type="molecule type" value="Genomic_DNA"/>
</dbReference>
<organism evidence="2 3">
    <name type="scientific">Alkalitalea saponilacus</name>
    <dbReference type="NCBI Taxonomy" id="889453"/>
    <lineage>
        <taxon>Bacteria</taxon>
        <taxon>Pseudomonadati</taxon>
        <taxon>Bacteroidota</taxon>
        <taxon>Bacteroidia</taxon>
        <taxon>Marinilabiliales</taxon>
        <taxon>Marinilabiliaceae</taxon>
        <taxon>Alkalitalea</taxon>
    </lineage>
</organism>
<accession>A0A1T5HUC0</accession>
<evidence type="ECO:0000313" key="2">
    <source>
        <dbReference type="EMBL" id="SKC24273.1"/>
    </source>
</evidence>